<evidence type="ECO:0000256" key="1">
    <source>
        <dbReference type="SAM" id="Phobius"/>
    </source>
</evidence>
<sequence length="194" mass="20950">MYVLGASVISYGQFDSSVTAFTLTRAVISKPRCVNLRRMNALYVTVSVPLLLILAGFNHAHGLTTFGKTQNNNHENPKTTVQAKPCATHPNCQGVNGTSCVSYHNNQGKFCLCGNNEPPYNGICAVAKKGPNHLCTTDEECVRGAQCEQSKKENVKICLCLSNPNYKYDCNGASLGNTISVSVLVLAIVCKIVY</sequence>
<dbReference type="AlphaFoldDB" id="A0A0T6AUV9"/>
<evidence type="ECO:0008006" key="4">
    <source>
        <dbReference type="Google" id="ProtNLM"/>
    </source>
</evidence>
<dbReference type="Proteomes" id="UP000051574">
    <property type="component" value="Unassembled WGS sequence"/>
</dbReference>
<feature type="transmembrane region" description="Helical" evidence="1">
    <location>
        <begin position="40"/>
        <end position="60"/>
    </location>
</feature>
<gene>
    <name evidence="2" type="ORF">AMK59_6509</name>
</gene>
<evidence type="ECO:0000313" key="3">
    <source>
        <dbReference type="Proteomes" id="UP000051574"/>
    </source>
</evidence>
<evidence type="ECO:0000313" key="2">
    <source>
        <dbReference type="EMBL" id="KRT78749.1"/>
    </source>
</evidence>
<keyword evidence="1" id="KW-1133">Transmembrane helix</keyword>
<proteinExistence type="predicted"/>
<organism evidence="2 3">
    <name type="scientific">Oryctes borbonicus</name>
    <dbReference type="NCBI Taxonomy" id="1629725"/>
    <lineage>
        <taxon>Eukaryota</taxon>
        <taxon>Metazoa</taxon>
        <taxon>Ecdysozoa</taxon>
        <taxon>Arthropoda</taxon>
        <taxon>Hexapoda</taxon>
        <taxon>Insecta</taxon>
        <taxon>Pterygota</taxon>
        <taxon>Neoptera</taxon>
        <taxon>Endopterygota</taxon>
        <taxon>Coleoptera</taxon>
        <taxon>Polyphaga</taxon>
        <taxon>Scarabaeiformia</taxon>
        <taxon>Scarabaeidae</taxon>
        <taxon>Dynastinae</taxon>
        <taxon>Oryctes</taxon>
    </lineage>
</organism>
<reference evidence="2 3" key="1">
    <citation type="submission" date="2015-09" db="EMBL/GenBank/DDBJ databases">
        <title>Draft genome of the scarab beetle Oryctes borbonicus.</title>
        <authorList>
            <person name="Meyer J.M."/>
            <person name="Markov G.V."/>
            <person name="Baskaran P."/>
            <person name="Herrmann M."/>
            <person name="Sommer R.J."/>
            <person name="Roedelsperger C."/>
        </authorList>
    </citation>
    <scope>NUCLEOTIDE SEQUENCE [LARGE SCALE GENOMIC DNA]</scope>
    <source>
        <strain evidence="2">OB123</strain>
        <tissue evidence="2">Whole animal</tissue>
    </source>
</reference>
<comment type="caution">
    <text evidence="2">The sequence shown here is derived from an EMBL/GenBank/DDBJ whole genome shotgun (WGS) entry which is preliminary data.</text>
</comment>
<dbReference type="OrthoDB" id="8193455at2759"/>
<keyword evidence="3" id="KW-1185">Reference proteome</keyword>
<name>A0A0T6AUV9_9SCAR</name>
<accession>A0A0T6AUV9</accession>
<protein>
    <recommendedName>
        <fullName evidence="4">EGF-like domain-containing protein</fullName>
    </recommendedName>
</protein>
<keyword evidence="1" id="KW-0472">Membrane</keyword>
<keyword evidence="1" id="KW-0812">Transmembrane</keyword>
<dbReference type="EMBL" id="LJIG01022781">
    <property type="protein sequence ID" value="KRT78749.1"/>
    <property type="molecule type" value="Genomic_DNA"/>
</dbReference>